<dbReference type="EMBL" id="OZ021736">
    <property type="protein sequence ID" value="CAK9315400.1"/>
    <property type="molecule type" value="Genomic_DNA"/>
</dbReference>
<feature type="compositionally biased region" description="Polar residues" evidence="2">
    <location>
        <begin position="85"/>
        <end position="99"/>
    </location>
</feature>
<feature type="compositionally biased region" description="Basic and acidic residues" evidence="2">
    <location>
        <begin position="113"/>
        <end position="131"/>
    </location>
</feature>
<evidence type="ECO:0000259" key="4">
    <source>
        <dbReference type="Pfam" id="PF04783"/>
    </source>
</evidence>
<dbReference type="PANTHER" id="PTHR21450">
    <property type="entry name" value="PROTEIN ALTERED PHOSPHATE STARVATION RESPONSE 1"/>
    <property type="match status" value="1"/>
</dbReference>
<evidence type="ECO:0000259" key="3">
    <source>
        <dbReference type="Pfam" id="PF04782"/>
    </source>
</evidence>
<keyword evidence="1" id="KW-0175">Coiled coil</keyword>
<name>A0ABP0Y6P0_9ROSI</name>
<dbReference type="Pfam" id="PF04783">
    <property type="entry name" value="DUF630"/>
    <property type="match status" value="1"/>
</dbReference>
<dbReference type="Proteomes" id="UP001642487">
    <property type="component" value="Chromosome 2"/>
</dbReference>
<accession>A0ABP0Y6P0</accession>
<dbReference type="InterPro" id="IPR006867">
    <property type="entry name" value="DUF632"/>
</dbReference>
<dbReference type="InterPro" id="IPR006868">
    <property type="entry name" value="DUF630"/>
</dbReference>
<feature type="domain" description="DUF632" evidence="3">
    <location>
        <begin position="379"/>
        <end position="677"/>
    </location>
</feature>
<dbReference type="Pfam" id="PF04782">
    <property type="entry name" value="DUF632"/>
    <property type="match status" value="1"/>
</dbReference>
<feature type="region of interest" description="Disordered" evidence="2">
    <location>
        <begin position="65"/>
        <end position="133"/>
    </location>
</feature>
<sequence length="776" mass="86764">MGCATSKLDDLPAVSLCRERCAFLNEAIRFRHAFAQAHTAYLLSLQGVGKSLHNFIEPGYVNSDPCSSPKLKLPTQRKGDPDLELSNSPLHRLSHSNSGSHLQLHSDSDDDSSSLHHSDHSSPLHQTHDDYFDYSDGNRGGGYVQINYMKNKAMPSVVHQQVPISSERVYHMGESSSSSGYYPYPYPNNGYPNYGGGYGGGYYGSSPPPAYGAMSNMLPPASSSKPPPPPPSPPKTSTWDYLNFFDTPAVANYYGSYTPSRDPREVREEEGIPELEDVQYHQPEVVKKVHGGQKFAEDGGEMHSKAMVDDQLKIVNKNVAALAYQTKPSAAVDDAVQYELGVVDKKVVDKDKKLEDHGNGAPAITATLKGGGAGSRDIYEVVREIEVLFKKASEFGDEISKMLEMGQLPHQRKHAFLARPPVTRRRAKSSAKAGAAEVVFVEDMGMKSGNLSSTLKKLYMWEKKLYNEVKGEEKMRMTHDRKRHQLKRLHERGAEAQKVEATQTSINTLSTNLKIAIQVVDKISETINKIRDEELWPQVNELIQGLTRMWKGMLECHHAQFQAIKESRGLSHIRSGGKPSDVDLRVALQLDYELISWTTSFSGWISAQKNFVRSLNNWLLKCLLYEPEETADGIVPFSPSRIGAPPIFVICNQWSQGLDRFSEKKVVDSMHVFAKSVLQIWEHDKQEVRQTMITNKDLERKVKKIDRDDQKLQKKIQALDKKLILVTEHVQGDGSISLQAGLQSIFEALDGFASDSMKAYEELLQRSAEETAKART</sequence>
<evidence type="ECO:0000313" key="6">
    <source>
        <dbReference type="Proteomes" id="UP001642487"/>
    </source>
</evidence>
<feature type="coiled-coil region" evidence="1">
    <location>
        <begin position="695"/>
        <end position="722"/>
    </location>
</feature>
<keyword evidence="6" id="KW-1185">Reference proteome</keyword>
<reference evidence="5 6" key="1">
    <citation type="submission" date="2024-03" db="EMBL/GenBank/DDBJ databases">
        <authorList>
            <person name="Gkanogiannis A."/>
            <person name="Becerra Lopez-Lavalle L."/>
        </authorList>
    </citation>
    <scope>NUCLEOTIDE SEQUENCE [LARGE SCALE GENOMIC DNA]</scope>
</reference>
<organism evidence="5 6">
    <name type="scientific">Citrullus colocynthis</name>
    <name type="common">colocynth</name>
    <dbReference type="NCBI Taxonomy" id="252529"/>
    <lineage>
        <taxon>Eukaryota</taxon>
        <taxon>Viridiplantae</taxon>
        <taxon>Streptophyta</taxon>
        <taxon>Embryophyta</taxon>
        <taxon>Tracheophyta</taxon>
        <taxon>Spermatophyta</taxon>
        <taxon>Magnoliopsida</taxon>
        <taxon>eudicotyledons</taxon>
        <taxon>Gunneridae</taxon>
        <taxon>Pentapetalae</taxon>
        <taxon>rosids</taxon>
        <taxon>fabids</taxon>
        <taxon>Cucurbitales</taxon>
        <taxon>Cucurbitaceae</taxon>
        <taxon>Benincaseae</taxon>
        <taxon>Citrullus</taxon>
    </lineage>
</organism>
<evidence type="ECO:0000313" key="5">
    <source>
        <dbReference type="EMBL" id="CAK9315400.1"/>
    </source>
</evidence>
<protein>
    <recommendedName>
        <fullName evidence="7">BZIP transcription factor</fullName>
    </recommendedName>
</protein>
<feature type="domain" description="DUF630" evidence="4">
    <location>
        <begin position="1"/>
        <end position="57"/>
    </location>
</feature>
<dbReference type="PANTHER" id="PTHR21450:SF41">
    <property type="entry name" value="RNA POLYMERASE SUBUNIT BETA, PUTATIVE (DUF630 AND DUF632)-RELATED"/>
    <property type="match status" value="1"/>
</dbReference>
<gene>
    <name evidence="5" type="ORF">CITCOLO1_LOCUS7193</name>
</gene>
<evidence type="ECO:0000256" key="1">
    <source>
        <dbReference type="SAM" id="Coils"/>
    </source>
</evidence>
<evidence type="ECO:0000256" key="2">
    <source>
        <dbReference type="SAM" id="MobiDB-lite"/>
    </source>
</evidence>
<evidence type="ECO:0008006" key="7">
    <source>
        <dbReference type="Google" id="ProtNLM"/>
    </source>
</evidence>
<proteinExistence type="predicted"/>